<organism evidence="11 12">
    <name type="scientific">Nocardioides aquaticus</name>
    <dbReference type="NCBI Taxonomy" id="160826"/>
    <lineage>
        <taxon>Bacteria</taxon>
        <taxon>Bacillati</taxon>
        <taxon>Actinomycetota</taxon>
        <taxon>Actinomycetes</taxon>
        <taxon>Propionibacteriales</taxon>
        <taxon>Nocardioidaceae</taxon>
        <taxon>Nocardioides</taxon>
    </lineage>
</organism>
<feature type="domain" description="POTRA" evidence="10">
    <location>
        <begin position="73"/>
        <end position="141"/>
    </location>
</feature>
<evidence type="ECO:0000256" key="9">
    <source>
        <dbReference type="SAM" id="Phobius"/>
    </source>
</evidence>
<keyword evidence="5 9" id="KW-1133">Transmembrane helix</keyword>
<dbReference type="InterPro" id="IPR005548">
    <property type="entry name" value="Cell_div_FtsQ/DivIB_C"/>
</dbReference>
<dbReference type="Pfam" id="PF03799">
    <property type="entry name" value="FtsQ_DivIB_C"/>
    <property type="match status" value="1"/>
</dbReference>
<keyword evidence="3 11" id="KW-0132">Cell division</keyword>
<keyword evidence="4 9" id="KW-0812">Transmembrane</keyword>
<dbReference type="PROSITE" id="PS51779">
    <property type="entry name" value="POTRA"/>
    <property type="match status" value="1"/>
</dbReference>
<reference evidence="11 12" key="1">
    <citation type="submission" date="2021-05" db="EMBL/GenBank/DDBJ databases">
        <title>Complete genome of Nocardioides aquaticus KCTC 9944T isolated from meromictic and hypersaline Ekho Lake, Antarctica.</title>
        <authorList>
            <person name="Hwang K."/>
            <person name="Kim K.M."/>
            <person name="Choe H."/>
        </authorList>
    </citation>
    <scope>NUCLEOTIDE SEQUENCE [LARGE SCALE GENOMIC DNA]</scope>
    <source>
        <strain evidence="11 12">KCTC 9944</strain>
    </source>
</reference>
<evidence type="ECO:0000256" key="1">
    <source>
        <dbReference type="ARBA" id="ARBA00004370"/>
    </source>
</evidence>
<dbReference type="InterPro" id="IPR013685">
    <property type="entry name" value="POTRA_FtsQ_type"/>
</dbReference>
<evidence type="ECO:0000313" key="11">
    <source>
        <dbReference type="EMBL" id="QVT80808.1"/>
    </source>
</evidence>
<dbReference type="InterPro" id="IPR050487">
    <property type="entry name" value="FtsQ_DivIB"/>
</dbReference>
<dbReference type="Proteomes" id="UP000679307">
    <property type="component" value="Chromosome"/>
</dbReference>
<accession>A0ABX8EPU3</accession>
<feature type="transmembrane region" description="Helical" evidence="9">
    <location>
        <begin position="46"/>
        <end position="68"/>
    </location>
</feature>
<dbReference type="Pfam" id="PF08478">
    <property type="entry name" value="POTRA_1"/>
    <property type="match status" value="1"/>
</dbReference>
<name>A0ABX8EPU3_9ACTN</name>
<evidence type="ECO:0000313" key="12">
    <source>
        <dbReference type="Proteomes" id="UP000679307"/>
    </source>
</evidence>
<proteinExistence type="predicted"/>
<dbReference type="PANTHER" id="PTHR37820:SF1">
    <property type="entry name" value="CELL DIVISION PROTEIN FTSQ"/>
    <property type="match status" value="1"/>
</dbReference>
<evidence type="ECO:0000256" key="7">
    <source>
        <dbReference type="ARBA" id="ARBA00023306"/>
    </source>
</evidence>
<dbReference type="RefSeq" id="WP_246535594.1">
    <property type="nucleotide sequence ID" value="NZ_BAAAHS010000067.1"/>
</dbReference>
<keyword evidence="7" id="KW-0131">Cell cycle</keyword>
<evidence type="ECO:0000256" key="2">
    <source>
        <dbReference type="ARBA" id="ARBA00022475"/>
    </source>
</evidence>
<keyword evidence="2" id="KW-1003">Cell membrane</keyword>
<evidence type="ECO:0000259" key="10">
    <source>
        <dbReference type="PROSITE" id="PS51779"/>
    </source>
</evidence>
<keyword evidence="12" id="KW-1185">Reference proteome</keyword>
<sequence>MTDVSDRTQTAARAVAPSPEQARRARQVERSRRRFARRQWRRRWRVWRLVLAFLVVAALVAGAVHAVYFSSWLAVSDVEVRGEQTLSAAQVTEAAAVPTGGPLATADLESVRLRVGSLALVREVEVTRSWPDTVVIDVVEREPVAAVAVGQEVRGLDEEGTVLTPVGPDSGLPRVETSREVGPEALAEAAGVVGAMPDDLAAAVDHLEVETVDQITLELRAGALVRWGSAAQSEQKAAVLAALLRQGEAAEYDVSVPGLPTTRG</sequence>
<evidence type="ECO:0000256" key="8">
    <source>
        <dbReference type="SAM" id="MobiDB-lite"/>
    </source>
</evidence>
<dbReference type="EMBL" id="CP075371">
    <property type="protein sequence ID" value="QVT80808.1"/>
    <property type="molecule type" value="Genomic_DNA"/>
</dbReference>
<gene>
    <name evidence="11" type="primary">ftsQ</name>
    <name evidence="11" type="ORF">ENKNEFLB_03209</name>
</gene>
<feature type="region of interest" description="Disordered" evidence="8">
    <location>
        <begin position="1"/>
        <end position="28"/>
    </location>
</feature>
<evidence type="ECO:0000256" key="3">
    <source>
        <dbReference type="ARBA" id="ARBA00022618"/>
    </source>
</evidence>
<comment type="subcellular location">
    <subcellularLocation>
        <location evidence="1">Membrane</location>
    </subcellularLocation>
</comment>
<keyword evidence="6 9" id="KW-0472">Membrane</keyword>
<protein>
    <submittedName>
        <fullName evidence="11">Cell division protein FtsQ</fullName>
    </submittedName>
</protein>
<evidence type="ECO:0000256" key="5">
    <source>
        <dbReference type="ARBA" id="ARBA00022989"/>
    </source>
</evidence>
<dbReference type="PANTHER" id="PTHR37820">
    <property type="entry name" value="CELL DIVISION PROTEIN DIVIB"/>
    <property type="match status" value="1"/>
</dbReference>
<evidence type="ECO:0000256" key="6">
    <source>
        <dbReference type="ARBA" id="ARBA00023136"/>
    </source>
</evidence>
<dbReference type="InterPro" id="IPR034746">
    <property type="entry name" value="POTRA"/>
</dbReference>
<evidence type="ECO:0000256" key="4">
    <source>
        <dbReference type="ARBA" id="ARBA00022692"/>
    </source>
</evidence>
<dbReference type="GO" id="GO:0051301">
    <property type="term" value="P:cell division"/>
    <property type="evidence" value="ECO:0007669"/>
    <property type="project" value="UniProtKB-KW"/>
</dbReference>